<dbReference type="Gene3D" id="3.30.420.10">
    <property type="entry name" value="Ribonuclease H-like superfamily/Ribonuclease H"/>
    <property type="match status" value="1"/>
</dbReference>
<dbReference type="InterPro" id="IPR026960">
    <property type="entry name" value="RVT-Znf"/>
</dbReference>
<dbReference type="AlphaFoldDB" id="A0AA39SYT5"/>
<feature type="domain" description="RNase H type-1" evidence="1">
    <location>
        <begin position="374"/>
        <end position="495"/>
    </location>
</feature>
<dbReference type="SUPFAM" id="SSF53098">
    <property type="entry name" value="Ribonuclease H-like"/>
    <property type="match status" value="1"/>
</dbReference>
<accession>A0AA39SYT5</accession>
<organism evidence="3 4">
    <name type="scientific">Acer saccharum</name>
    <name type="common">Sugar maple</name>
    <dbReference type="NCBI Taxonomy" id="4024"/>
    <lineage>
        <taxon>Eukaryota</taxon>
        <taxon>Viridiplantae</taxon>
        <taxon>Streptophyta</taxon>
        <taxon>Embryophyta</taxon>
        <taxon>Tracheophyta</taxon>
        <taxon>Spermatophyta</taxon>
        <taxon>Magnoliopsida</taxon>
        <taxon>eudicotyledons</taxon>
        <taxon>Gunneridae</taxon>
        <taxon>Pentapetalae</taxon>
        <taxon>rosids</taxon>
        <taxon>malvids</taxon>
        <taxon>Sapindales</taxon>
        <taxon>Sapindaceae</taxon>
        <taxon>Hippocastanoideae</taxon>
        <taxon>Acereae</taxon>
        <taxon>Acer</taxon>
    </lineage>
</organism>
<dbReference type="EMBL" id="JAUESC010000004">
    <property type="protein sequence ID" value="KAK0598334.1"/>
    <property type="molecule type" value="Genomic_DNA"/>
</dbReference>
<comment type="caution">
    <text evidence="3">The sequence shown here is derived from an EMBL/GenBank/DDBJ whole genome shotgun (WGS) entry which is preliminary data.</text>
</comment>
<dbReference type="Proteomes" id="UP001168877">
    <property type="component" value="Unassembled WGS sequence"/>
</dbReference>
<sequence length="522" mass="59025">MHWCKWSTLCKPKREGGLGFRDLEAFNRASLANQCWRVYRNPNSLVARVLKDCYFPSCGFLEATKKSSASFVWNSLYWGKDLLSSGLRWRVGNGRDIKVYHDKWVPKPTSFKVLSQPNLGVESSVDKLMLPSGGWNLPLIDSVFNYEDARAIRHIPLGSALVKDVFIWHYDISGCFTVKSGYKVEKDAESIPSSSNNSRLQDWWKSLWKLNIPLKIKIFIWKACFDWIPTMSNLARHGMKVADFCPLCNGVGETTFHALWGCSKLKSARKEWIPSAVQVRSLHSSFFDLILECHSVLNLDDLGLFCTIVWKVWFLRNLVVHKSPNQNISDVVHWCRAFLNDFHSSKEIKQPPPLCLSPVINSWRPPDSDYYKINCDAAINEKGARVGLGVVIRDHSGSVMASCSLPLAACFDAKLAETMAIYRGLIFSRDCGLSRVLESNATVVVKWINEDSHQDSMCGNILADISSLVRCLQVSSISHIPRLANKVAHSLAKYALTVDEDLFWMEDVPLCVRRAVQLEVSS</sequence>
<feature type="domain" description="Reverse transcriptase zinc-binding" evidence="2">
    <location>
        <begin position="176"/>
        <end position="265"/>
    </location>
</feature>
<dbReference type="GO" id="GO:0004523">
    <property type="term" value="F:RNA-DNA hybrid ribonuclease activity"/>
    <property type="evidence" value="ECO:0007669"/>
    <property type="project" value="InterPro"/>
</dbReference>
<proteinExistence type="predicted"/>
<dbReference type="InterPro" id="IPR002156">
    <property type="entry name" value="RNaseH_domain"/>
</dbReference>
<dbReference type="GO" id="GO:0003676">
    <property type="term" value="F:nucleic acid binding"/>
    <property type="evidence" value="ECO:0007669"/>
    <property type="project" value="InterPro"/>
</dbReference>
<dbReference type="CDD" id="cd06222">
    <property type="entry name" value="RNase_H_like"/>
    <property type="match status" value="1"/>
</dbReference>
<dbReference type="Pfam" id="PF13456">
    <property type="entry name" value="RVT_3"/>
    <property type="match status" value="1"/>
</dbReference>
<name>A0AA39SYT5_ACESA</name>
<dbReference type="InterPro" id="IPR044730">
    <property type="entry name" value="RNase_H-like_dom_plant"/>
</dbReference>
<dbReference type="Pfam" id="PF13966">
    <property type="entry name" value="zf-RVT"/>
    <property type="match status" value="1"/>
</dbReference>
<dbReference type="PANTHER" id="PTHR47074:SF48">
    <property type="entry name" value="POLYNUCLEOTIDYL TRANSFERASE, RIBONUCLEASE H-LIKE SUPERFAMILY PROTEIN"/>
    <property type="match status" value="1"/>
</dbReference>
<reference evidence="3" key="1">
    <citation type="journal article" date="2022" name="Plant J.">
        <title>Strategies of tolerance reflected in two North American maple genomes.</title>
        <authorList>
            <person name="McEvoy S.L."/>
            <person name="Sezen U.U."/>
            <person name="Trouern-Trend A."/>
            <person name="McMahon S.M."/>
            <person name="Schaberg P.G."/>
            <person name="Yang J."/>
            <person name="Wegrzyn J.L."/>
            <person name="Swenson N.G."/>
        </authorList>
    </citation>
    <scope>NUCLEOTIDE SEQUENCE</scope>
    <source>
        <strain evidence="3">NS2018</strain>
    </source>
</reference>
<dbReference type="InterPro" id="IPR052929">
    <property type="entry name" value="RNase_H-like_EbsB-rel"/>
</dbReference>
<reference evidence="3" key="2">
    <citation type="submission" date="2023-06" db="EMBL/GenBank/DDBJ databases">
        <authorList>
            <person name="Swenson N.G."/>
            <person name="Wegrzyn J.L."/>
            <person name="Mcevoy S.L."/>
        </authorList>
    </citation>
    <scope>NUCLEOTIDE SEQUENCE</scope>
    <source>
        <strain evidence="3">NS2018</strain>
        <tissue evidence="3">Leaf</tissue>
    </source>
</reference>
<protein>
    <recommendedName>
        <fullName evidence="5">Reverse transcriptase zinc-binding domain-containing protein</fullName>
    </recommendedName>
</protein>
<dbReference type="PANTHER" id="PTHR47074">
    <property type="entry name" value="BNAC02G40300D PROTEIN"/>
    <property type="match status" value="1"/>
</dbReference>
<evidence type="ECO:0000313" key="4">
    <source>
        <dbReference type="Proteomes" id="UP001168877"/>
    </source>
</evidence>
<evidence type="ECO:0000313" key="3">
    <source>
        <dbReference type="EMBL" id="KAK0598334.1"/>
    </source>
</evidence>
<dbReference type="InterPro" id="IPR036397">
    <property type="entry name" value="RNaseH_sf"/>
</dbReference>
<keyword evidence="4" id="KW-1185">Reference proteome</keyword>
<evidence type="ECO:0008006" key="5">
    <source>
        <dbReference type="Google" id="ProtNLM"/>
    </source>
</evidence>
<dbReference type="InterPro" id="IPR012337">
    <property type="entry name" value="RNaseH-like_sf"/>
</dbReference>
<evidence type="ECO:0000259" key="2">
    <source>
        <dbReference type="Pfam" id="PF13966"/>
    </source>
</evidence>
<gene>
    <name evidence="3" type="ORF">LWI29_033769</name>
</gene>
<evidence type="ECO:0000259" key="1">
    <source>
        <dbReference type="Pfam" id="PF13456"/>
    </source>
</evidence>